<evidence type="ECO:0000256" key="1">
    <source>
        <dbReference type="SAM" id="SignalP"/>
    </source>
</evidence>
<sequence length="254" mass="29397">MARIASIWLIALAITVNSAASKGHYHDKNYFGRFEDLDRPGKTGKIILSFHSKAVSGVRYFKGRAVILRGSIVENLGLDTYGWLSGDKALLFTDKKFVWDNISPPNRFEVLNFYGFGSSGLATHYPAVFCNYRFELFFRGKIPEPSAKRLFVEEDRRRRDGQQLHSRQVPRELFQPQHQRLDTGLRGLLQTGQRVHRSDDTRQLCADLPSVPTNWLFEHNRAHFEAKLLHVHVLRRERLLHHNGARVRGRHIPF</sequence>
<evidence type="ECO:0000313" key="3">
    <source>
        <dbReference type="Proteomes" id="UP001439008"/>
    </source>
</evidence>
<feature type="chain" id="PRO_5045650252" evidence="1">
    <location>
        <begin position="21"/>
        <end position="254"/>
    </location>
</feature>
<keyword evidence="3" id="KW-1185">Reference proteome</keyword>
<gene>
    <name evidence="2" type="ORF">MHBO_003170</name>
</gene>
<organism evidence="2 3">
    <name type="scientific">Bonamia ostreae</name>
    <dbReference type="NCBI Taxonomy" id="126728"/>
    <lineage>
        <taxon>Eukaryota</taxon>
        <taxon>Sar</taxon>
        <taxon>Rhizaria</taxon>
        <taxon>Endomyxa</taxon>
        <taxon>Ascetosporea</taxon>
        <taxon>Haplosporida</taxon>
        <taxon>Bonamia</taxon>
    </lineage>
</organism>
<evidence type="ECO:0000313" key="2">
    <source>
        <dbReference type="EMBL" id="MES1921642.1"/>
    </source>
</evidence>
<reference evidence="2 3" key="1">
    <citation type="journal article" date="2024" name="BMC Biol.">
        <title>Comparative genomics of Ascetosporea gives new insight into the evolutionary basis for animal parasitism in Rhizaria.</title>
        <authorList>
            <person name="Hiltunen Thoren M."/>
            <person name="Onut-Brannstrom I."/>
            <person name="Alfjorden A."/>
            <person name="Peckova H."/>
            <person name="Swords F."/>
            <person name="Hooper C."/>
            <person name="Holzer A.S."/>
            <person name="Bass D."/>
            <person name="Burki F."/>
        </authorList>
    </citation>
    <scope>NUCLEOTIDE SEQUENCE [LARGE SCALE GENOMIC DNA]</scope>
    <source>
        <strain evidence="2">20-A016</strain>
    </source>
</reference>
<proteinExistence type="predicted"/>
<dbReference type="EMBL" id="JBDODL010001580">
    <property type="protein sequence ID" value="MES1921642.1"/>
    <property type="molecule type" value="Genomic_DNA"/>
</dbReference>
<feature type="signal peptide" evidence="1">
    <location>
        <begin position="1"/>
        <end position="20"/>
    </location>
</feature>
<name>A0ABV2APN6_9EUKA</name>
<accession>A0ABV2APN6</accession>
<comment type="caution">
    <text evidence="2">The sequence shown here is derived from an EMBL/GenBank/DDBJ whole genome shotgun (WGS) entry which is preliminary data.</text>
</comment>
<dbReference type="Proteomes" id="UP001439008">
    <property type="component" value="Unassembled WGS sequence"/>
</dbReference>
<keyword evidence="1" id="KW-0732">Signal</keyword>
<protein>
    <submittedName>
        <fullName evidence="2">Uncharacterized protein</fullName>
    </submittedName>
</protein>